<evidence type="ECO:0000259" key="2">
    <source>
        <dbReference type="PROSITE" id="PS50174"/>
    </source>
</evidence>
<organism evidence="3 4">
    <name type="scientific">Hanseniaspora osmophila</name>
    <dbReference type="NCBI Taxonomy" id="56408"/>
    <lineage>
        <taxon>Eukaryota</taxon>
        <taxon>Fungi</taxon>
        <taxon>Dikarya</taxon>
        <taxon>Ascomycota</taxon>
        <taxon>Saccharomycotina</taxon>
        <taxon>Saccharomycetes</taxon>
        <taxon>Saccharomycodales</taxon>
        <taxon>Saccharomycodaceae</taxon>
        <taxon>Hanseniaspora</taxon>
    </lineage>
</organism>
<protein>
    <submittedName>
        <fullName evidence="3">Protein SQS1</fullName>
    </submittedName>
</protein>
<evidence type="ECO:0000313" key="3">
    <source>
        <dbReference type="EMBL" id="OEJ88558.1"/>
    </source>
</evidence>
<feature type="region of interest" description="Disordered" evidence="1">
    <location>
        <begin position="102"/>
        <end position="132"/>
    </location>
</feature>
<dbReference type="STRING" id="56408.A0A1E5RNW0"/>
<feature type="region of interest" description="Disordered" evidence="1">
    <location>
        <begin position="1"/>
        <end position="56"/>
    </location>
</feature>
<reference evidence="4" key="1">
    <citation type="journal article" date="2016" name="Genome Announc.">
        <title>Genome sequences of three species of Hanseniaspora isolated from spontaneous wine fermentations.</title>
        <authorList>
            <person name="Sternes P.R."/>
            <person name="Lee D."/>
            <person name="Kutyna D.R."/>
            <person name="Borneman A.R."/>
        </authorList>
    </citation>
    <scope>NUCLEOTIDE SEQUENCE [LARGE SCALE GENOMIC DNA]</scope>
    <source>
        <strain evidence="4">AWRI3579</strain>
    </source>
</reference>
<accession>A0A1E5RNW0</accession>
<dbReference type="SMART" id="SM00443">
    <property type="entry name" value="G_patch"/>
    <property type="match status" value="1"/>
</dbReference>
<gene>
    <name evidence="3" type="ORF">AWRI3579_g589</name>
</gene>
<name>A0A1E5RNW0_9ASCO</name>
<dbReference type="GO" id="GO:0003676">
    <property type="term" value="F:nucleic acid binding"/>
    <property type="evidence" value="ECO:0007669"/>
    <property type="project" value="InterPro"/>
</dbReference>
<dbReference type="Proteomes" id="UP000095728">
    <property type="component" value="Unassembled WGS sequence"/>
</dbReference>
<evidence type="ECO:0000313" key="4">
    <source>
        <dbReference type="Proteomes" id="UP000095728"/>
    </source>
</evidence>
<dbReference type="InterPro" id="IPR000467">
    <property type="entry name" value="G_patch_dom"/>
</dbReference>
<sequence length="781" mass="88824">MAKRKSRNNGSSKLASSQKGKKSNKKSKSNGTSKRGKSIFNFNRDEGGDQLFDTRPAKVGKYGGFSNLRLGGGDLANPDFISDFYFGRNNMKKGSMKMSAYRNKPKHIGRRYGDDDDSALDSDDEYEREKRNVPARKRPVLFVKALEVYDPSKELIEMLRAKNNVENNYMGTLDQNMEASDNGDEMKDFESVADQYQLGEDVESDSIDYKDVYGDEESGSDGYETEGDDIYNYDEDVYQNQISEESRKENIPNTEENALFFIDEEGTDCNPEDVKVVQVEPSKPAVSISTEFNSVLTIGKIQMNLENDPATNEVHSIPIRKKVPKQTLDQETAQSSKLSESFNDLEIEDLSTINSPPAAFSKHNPLDSKHRNKEVGVEFGLLDCDYVANTSDVEVTNIRLGSNTQSYYVKCYKFFGSYDFNWCDEDFFVDVLNELGLPTDRHDAYFQYIYKSLVPEEDERENSNYDHLYMTDSEISSDDEIDVNKEYGDYTLPVQESDSLEENDSITSDQYEGLDDLISISQTHARARNQDFETTSVRTIGKDKKKKLVLENEFLDEETKSLLQEKYKVRLENKATKTKNVLEFIDEMNKTSTDLLLKYPYGLHIKNIKEEYKLFLNDLSRQRLSFPPLDPHGNKTIEKMGKHFNLKISKRTSKSYKYITCEKTKKTDKKGPNYQLVDQLLKQRPVFMRVDRKLPANMAIKIKDEATGSTRSKFGVKEGEVVGGESSAIDSSNLGHQMLRKLGWSSGQGLGKQGQQGIIEPLQVLVKKSKRGVGHQQVPAN</sequence>
<comment type="caution">
    <text evidence="3">The sequence shown here is derived from an EMBL/GenBank/DDBJ whole genome shotgun (WGS) entry which is preliminary data.</text>
</comment>
<feature type="compositionally biased region" description="Basic residues" evidence="1">
    <location>
        <begin position="19"/>
        <end position="28"/>
    </location>
</feature>
<evidence type="ECO:0000256" key="1">
    <source>
        <dbReference type="SAM" id="MobiDB-lite"/>
    </source>
</evidence>
<dbReference type="EMBL" id="LPNM01000005">
    <property type="protein sequence ID" value="OEJ88558.1"/>
    <property type="molecule type" value="Genomic_DNA"/>
</dbReference>
<feature type="domain" description="G-patch" evidence="2">
    <location>
        <begin position="731"/>
        <end position="778"/>
    </location>
</feature>
<proteinExistence type="predicted"/>
<dbReference type="FunCoup" id="A0A1E5RNW0">
    <property type="interactions" value="287"/>
</dbReference>
<dbReference type="AlphaFoldDB" id="A0A1E5RNW0"/>
<dbReference type="InParanoid" id="A0A1E5RNW0"/>
<dbReference type="InterPro" id="IPR051189">
    <property type="entry name" value="Splicing_assoc_domain"/>
</dbReference>
<dbReference type="PANTHER" id="PTHR14195">
    <property type="entry name" value="G PATCH DOMAIN CONTAINING PROTEIN 2"/>
    <property type="match status" value="1"/>
</dbReference>
<dbReference type="PROSITE" id="PS50174">
    <property type="entry name" value="G_PATCH"/>
    <property type="match status" value="1"/>
</dbReference>
<keyword evidence="4" id="KW-1185">Reference proteome</keyword>
<dbReference type="OrthoDB" id="21470at2759"/>
<dbReference type="Pfam" id="PF01585">
    <property type="entry name" value="G-patch"/>
    <property type="match status" value="1"/>
</dbReference>
<feature type="compositionally biased region" description="Acidic residues" evidence="1">
    <location>
        <begin position="114"/>
        <end position="126"/>
    </location>
</feature>